<dbReference type="Pfam" id="PF20230">
    <property type="entry name" value="DUF6588"/>
    <property type="match status" value="1"/>
</dbReference>
<evidence type="ECO:0000313" key="2">
    <source>
        <dbReference type="EMBL" id="MCZ4225422.1"/>
    </source>
</evidence>
<dbReference type="EMBL" id="JAPWGL010000006">
    <property type="protein sequence ID" value="MCZ4225422.1"/>
    <property type="molecule type" value="Genomic_DNA"/>
</dbReference>
<comment type="caution">
    <text evidence="2">The sequence shown here is derived from an EMBL/GenBank/DDBJ whole genome shotgun (WGS) entry which is preliminary data.</text>
</comment>
<keyword evidence="1" id="KW-0732">Signal</keyword>
<dbReference type="Proteomes" id="UP001144341">
    <property type="component" value="Unassembled WGS sequence"/>
</dbReference>
<gene>
    <name evidence="2" type="ORF">O0931_19060</name>
</gene>
<evidence type="ECO:0000256" key="1">
    <source>
        <dbReference type="SAM" id="SignalP"/>
    </source>
</evidence>
<reference evidence="2" key="1">
    <citation type="submission" date="2022-12" db="EMBL/GenBank/DDBJ databases">
        <title>Genome sequence of SJ11.</title>
        <authorList>
            <person name="Woo H."/>
        </authorList>
    </citation>
    <scope>NUCLEOTIDE SEQUENCE</scope>
    <source>
        <strain evidence="2">SJ11</strain>
    </source>
</reference>
<organism evidence="2 3">
    <name type="scientific">Pedobacter rhodius</name>
    <dbReference type="NCBI Taxonomy" id="3004098"/>
    <lineage>
        <taxon>Bacteria</taxon>
        <taxon>Pseudomonadati</taxon>
        <taxon>Bacteroidota</taxon>
        <taxon>Sphingobacteriia</taxon>
        <taxon>Sphingobacteriales</taxon>
        <taxon>Sphingobacteriaceae</taxon>
        <taxon>Pedobacter</taxon>
    </lineage>
</organism>
<evidence type="ECO:0008006" key="4">
    <source>
        <dbReference type="Google" id="ProtNLM"/>
    </source>
</evidence>
<proteinExistence type="predicted"/>
<feature type="signal peptide" evidence="1">
    <location>
        <begin position="1"/>
        <end position="19"/>
    </location>
</feature>
<accession>A0ABT4L4R7</accession>
<dbReference type="RefSeq" id="WP_269417077.1">
    <property type="nucleotide sequence ID" value="NZ_JAPWGL010000006.1"/>
</dbReference>
<feature type="chain" id="PRO_5047097926" description="DUF5723 domain-containing protein" evidence="1">
    <location>
        <begin position="20"/>
        <end position="353"/>
    </location>
</feature>
<name>A0ABT4L4R7_9SPHI</name>
<evidence type="ECO:0000313" key="3">
    <source>
        <dbReference type="Proteomes" id="UP001144341"/>
    </source>
</evidence>
<dbReference type="InterPro" id="IPR046495">
    <property type="entry name" value="DUF6588"/>
</dbReference>
<sequence>MRKIPVLIIILLFSKNLQAQLNFEQLIRSGPADAEKLVDAYTKPLLYGFGLGMNSGWTNTAETLDPLHFDLRVMATGSLVPSSKQFFDVTQIGLSTNLRPSDPTRVLSPTFTGDTKNNGPWMDLFDGNNNKLISFELPSAVIRNVIPTPQLQLTAGFFANTEIMVRAAPKIKLGSRFGSVSLFGFGFKYNLVRDFVLKNIKNTPFDLSVLVGYYNLKYSLALNLQPMDGMIPEDPSQVADFSTQELYASFNNYLFQATISKQFSFFTPFVSAGYSVSGAKIGLSGNFPVVNSIKDDQLAYITYSDPFQIKQTFLKTFRGDVGFQVKLPVVRIYGAYGFSGGYGMLSAGIGLGI</sequence>
<keyword evidence="3" id="KW-1185">Reference proteome</keyword>
<protein>
    <recommendedName>
        <fullName evidence="4">DUF5723 domain-containing protein</fullName>
    </recommendedName>
</protein>